<evidence type="ECO:0000256" key="1">
    <source>
        <dbReference type="SAM" id="SignalP"/>
    </source>
</evidence>
<gene>
    <name evidence="2" type="ORF">KP79_PYT25328</name>
</gene>
<dbReference type="AlphaFoldDB" id="A0A210R355"/>
<protein>
    <submittedName>
        <fullName evidence="2">Uncharacterized protein</fullName>
    </submittedName>
</protein>
<sequence>MLLHMFLTWVCGVSSYTLSSDKDQENIYKINILFHKLEEMQVQKSAESSSPFTPTRYQGAYESEWNLILNESTNSTQQPTVFSVKDTDIFANTWITISLIEAFVYGRSPKPTEEHLRRSIYSIKRSTDKAGNSSNSRMTIWPQEYDTALKAWIRGPVNLMRLGKCMAGDKVEQLSRGPDTSDLHSIIRRLTFSKDLFNVPPDFGSTFINIGLGSVLRSMNSYFVGAYDTWTSNFANSNSVMASLKYHAYRPFSSTRQASNVVDTRTYFFLRKFLQEAKGEQKDVLLVPLWVWFRIFIHFSGNCSLCQIKSRRNV</sequence>
<accession>A0A210R355</accession>
<name>A0A210R355_MIZYE</name>
<keyword evidence="3" id="KW-1185">Reference proteome</keyword>
<comment type="caution">
    <text evidence="2">The sequence shown here is derived from an EMBL/GenBank/DDBJ whole genome shotgun (WGS) entry which is preliminary data.</text>
</comment>
<dbReference type="EMBL" id="NEDP02000690">
    <property type="protein sequence ID" value="OWF55395.1"/>
    <property type="molecule type" value="Genomic_DNA"/>
</dbReference>
<dbReference type="Proteomes" id="UP000242188">
    <property type="component" value="Unassembled WGS sequence"/>
</dbReference>
<reference evidence="2 3" key="1">
    <citation type="journal article" date="2017" name="Nat. Ecol. Evol.">
        <title>Scallop genome provides insights into evolution of bilaterian karyotype and development.</title>
        <authorList>
            <person name="Wang S."/>
            <person name="Zhang J."/>
            <person name="Jiao W."/>
            <person name="Li J."/>
            <person name="Xun X."/>
            <person name="Sun Y."/>
            <person name="Guo X."/>
            <person name="Huan P."/>
            <person name="Dong B."/>
            <person name="Zhang L."/>
            <person name="Hu X."/>
            <person name="Sun X."/>
            <person name="Wang J."/>
            <person name="Zhao C."/>
            <person name="Wang Y."/>
            <person name="Wang D."/>
            <person name="Huang X."/>
            <person name="Wang R."/>
            <person name="Lv J."/>
            <person name="Li Y."/>
            <person name="Zhang Z."/>
            <person name="Liu B."/>
            <person name="Lu W."/>
            <person name="Hui Y."/>
            <person name="Liang J."/>
            <person name="Zhou Z."/>
            <person name="Hou R."/>
            <person name="Li X."/>
            <person name="Liu Y."/>
            <person name="Li H."/>
            <person name="Ning X."/>
            <person name="Lin Y."/>
            <person name="Zhao L."/>
            <person name="Xing Q."/>
            <person name="Dou J."/>
            <person name="Li Y."/>
            <person name="Mao J."/>
            <person name="Guo H."/>
            <person name="Dou H."/>
            <person name="Li T."/>
            <person name="Mu C."/>
            <person name="Jiang W."/>
            <person name="Fu Q."/>
            <person name="Fu X."/>
            <person name="Miao Y."/>
            <person name="Liu J."/>
            <person name="Yu Q."/>
            <person name="Li R."/>
            <person name="Liao H."/>
            <person name="Li X."/>
            <person name="Kong Y."/>
            <person name="Jiang Z."/>
            <person name="Chourrout D."/>
            <person name="Li R."/>
            <person name="Bao Z."/>
        </authorList>
    </citation>
    <scope>NUCLEOTIDE SEQUENCE [LARGE SCALE GENOMIC DNA]</scope>
    <source>
        <strain evidence="2 3">PY_sf001</strain>
    </source>
</reference>
<evidence type="ECO:0000313" key="3">
    <source>
        <dbReference type="Proteomes" id="UP000242188"/>
    </source>
</evidence>
<feature type="signal peptide" evidence="1">
    <location>
        <begin position="1"/>
        <end position="15"/>
    </location>
</feature>
<feature type="chain" id="PRO_5012735963" evidence="1">
    <location>
        <begin position="16"/>
        <end position="314"/>
    </location>
</feature>
<organism evidence="2 3">
    <name type="scientific">Mizuhopecten yessoensis</name>
    <name type="common">Japanese scallop</name>
    <name type="synonym">Patinopecten yessoensis</name>
    <dbReference type="NCBI Taxonomy" id="6573"/>
    <lineage>
        <taxon>Eukaryota</taxon>
        <taxon>Metazoa</taxon>
        <taxon>Spiralia</taxon>
        <taxon>Lophotrochozoa</taxon>
        <taxon>Mollusca</taxon>
        <taxon>Bivalvia</taxon>
        <taxon>Autobranchia</taxon>
        <taxon>Pteriomorphia</taxon>
        <taxon>Pectinida</taxon>
        <taxon>Pectinoidea</taxon>
        <taxon>Pectinidae</taxon>
        <taxon>Mizuhopecten</taxon>
    </lineage>
</organism>
<keyword evidence="1" id="KW-0732">Signal</keyword>
<evidence type="ECO:0000313" key="2">
    <source>
        <dbReference type="EMBL" id="OWF55395.1"/>
    </source>
</evidence>
<proteinExistence type="predicted"/>
<dbReference type="OrthoDB" id="10025474at2759"/>